<sequence length="283" mass="32025">MNEKSILIFKGRKLVIATMHGKEKVLGTILEKELGVETIVPKEFNTDFYGTFFGEVEREKDPLETARTKCLDACRISGCTLAVASEGSFGPHPTIYFIPGDEEIMVFMDLENDVYVRARVVSPKTNFGGNTFMDWETAVEFANRARFPSHGLIISDQQRMDVKKGVQDWEVLETYFKKCLENNGSVVLETDMRAMYNPMRLEVIAEAAESLVQNILRACPNCSFPGYDVTKVNLGLPCGQCGLATKNTLSHRFECQKCHHTEVKLYPKDKKTEDPQYCDYCNP</sequence>
<reference evidence="3" key="1">
    <citation type="journal article" date="2019" name="Int. J. Syst. Evol. Microbiol.">
        <title>The Global Catalogue of Microorganisms (GCM) 10K type strain sequencing project: providing services to taxonomists for standard genome sequencing and annotation.</title>
        <authorList>
            <consortium name="The Broad Institute Genomics Platform"/>
            <consortium name="The Broad Institute Genome Sequencing Center for Infectious Disease"/>
            <person name="Wu L."/>
            <person name="Ma J."/>
        </authorList>
    </citation>
    <scope>NUCLEOTIDE SEQUENCE [LARGE SCALE GENOMIC DNA]</scope>
    <source>
        <strain evidence="3">CCM 8689</strain>
    </source>
</reference>
<name>A0ABV8NLD2_9SPHI</name>
<proteinExistence type="predicted"/>
<protein>
    <submittedName>
        <fullName evidence="2">DUF6671 family protein</fullName>
    </submittedName>
</protein>
<accession>A0ABV8NLD2</accession>
<organism evidence="2 3">
    <name type="scientific">Pedobacter jamesrossensis</name>
    <dbReference type="NCBI Taxonomy" id="1908238"/>
    <lineage>
        <taxon>Bacteria</taxon>
        <taxon>Pseudomonadati</taxon>
        <taxon>Bacteroidota</taxon>
        <taxon>Sphingobacteriia</taxon>
        <taxon>Sphingobacteriales</taxon>
        <taxon>Sphingobacteriaceae</taxon>
        <taxon>Pedobacter</taxon>
    </lineage>
</organism>
<keyword evidence="3" id="KW-1185">Reference proteome</keyword>
<evidence type="ECO:0000313" key="3">
    <source>
        <dbReference type="Proteomes" id="UP001595792"/>
    </source>
</evidence>
<dbReference type="EMBL" id="JBHSBY010000109">
    <property type="protein sequence ID" value="MFC4197264.1"/>
    <property type="molecule type" value="Genomic_DNA"/>
</dbReference>
<dbReference type="Pfam" id="PF20376">
    <property type="entry name" value="DUF6671"/>
    <property type="match status" value="1"/>
</dbReference>
<dbReference type="RefSeq" id="WP_378960702.1">
    <property type="nucleotide sequence ID" value="NZ_JBHRXC010000016.1"/>
</dbReference>
<feature type="domain" description="DUF6671" evidence="1">
    <location>
        <begin position="69"/>
        <end position="283"/>
    </location>
</feature>
<comment type="caution">
    <text evidence="2">The sequence shown here is derived from an EMBL/GenBank/DDBJ whole genome shotgun (WGS) entry which is preliminary data.</text>
</comment>
<evidence type="ECO:0000313" key="2">
    <source>
        <dbReference type="EMBL" id="MFC4197264.1"/>
    </source>
</evidence>
<gene>
    <name evidence="2" type="ORF">ACFOUY_11195</name>
</gene>
<dbReference type="InterPro" id="IPR046612">
    <property type="entry name" value="DUF6671"/>
</dbReference>
<evidence type="ECO:0000259" key="1">
    <source>
        <dbReference type="Pfam" id="PF20376"/>
    </source>
</evidence>
<dbReference type="Proteomes" id="UP001595792">
    <property type="component" value="Unassembled WGS sequence"/>
</dbReference>